<dbReference type="InterPro" id="IPR017896">
    <property type="entry name" value="4Fe4S_Fe-S-bd"/>
</dbReference>
<protein>
    <recommendedName>
        <fullName evidence="4">4Fe-4S ferredoxin-type domain-containing protein</fullName>
    </recommendedName>
</protein>
<dbReference type="EMBL" id="CP003261">
    <property type="protein sequence ID" value="AGK99356.1"/>
    <property type="molecule type" value="Genomic_DNA"/>
</dbReference>
<reference evidence="5 6" key="1">
    <citation type="submission" date="2012-01" db="EMBL/GenBank/DDBJ databases">
        <title>Complete sequence of chromosome of Clostridium pasteurianum BC1.</title>
        <authorList>
            <consortium name="US DOE Joint Genome Institute"/>
            <person name="Lucas S."/>
            <person name="Han J."/>
            <person name="Lapidus A."/>
            <person name="Cheng J.-F."/>
            <person name="Goodwin L."/>
            <person name="Pitluck S."/>
            <person name="Peters L."/>
            <person name="Mikhailova N."/>
            <person name="Teshima H."/>
            <person name="Detter J.C."/>
            <person name="Han C."/>
            <person name="Tapia R."/>
            <person name="Land M."/>
            <person name="Hauser L."/>
            <person name="Kyrpides N."/>
            <person name="Ivanova N."/>
            <person name="Pagani I."/>
            <person name="Dunn J."/>
            <person name="Taghavi S."/>
            <person name="Francis A."/>
            <person name="van der Lelie D."/>
            <person name="Woyke T."/>
        </authorList>
    </citation>
    <scope>NUCLEOTIDE SEQUENCE [LARGE SCALE GENOMIC DNA]</scope>
    <source>
        <strain evidence="5 6">BC1</strain>
    </source>
</reference>
<feature type="domain" description="4Fe-4S ferredoxin-type" evidence="4">
    <location>
        <begin position="31"/>
        <end position="57"/>
    </location>
</feature>
<dbReference type="SUPFAM" id="SSF54862">
    <property type="entry name" value="4Fe-4S ferredoxins"/>
    <property type="match status" value="1"/>
</dbReference>
<organism evidence="5 6">
    <name type="scientific">Clostridium pasteurianum BC1</name>
    <dbReference type="NCBI Taxonomy" id="86416"/>
    <lineage>
        <taxon>Bacteria</taxon>
        <taxon>Bacillati</taxon>
        <taxon>Bacillota</taxon>
        <taxon>Clostridia</taxon>
        <taxon>Eubacteriales</taxon>
        <taxon>Clostridiaceae</taxon>
        <taxon>Clostridium</taxon>
    </lineage>
</organism>
<dbReference type="RefSeq" id="WP_015617625.1">
    <property type="nucleotide sequence ID" value="NC_021182.1"/>
</dbReference>
<dbReference type="Gene3D" id="3.30.70.20">
    <property type="match status" value="1"/>
</dbReference>
<sequence>MAYVINADECQSCGACKSDCPTSCISMQDGSYAIDASVCVDCGTCLNSCGFGAISAE</sequence>
<keyword evidence="2" id="KW-0408">Iron</keyword>
<dbReference type="OrthoDB" id="9803397at2"/>
<keyword evidence="6" id="KW-1185">Reference proteome</keyword>
<dbReference type="PATRIC" id="fig|86416.3.peg.4657"/>
<dbReference type="GO" id="GO:0046872">
    <property type="term" value="F:metal ion binding"/>
    <property type="evidence" value="ECO:0007669"/>
    <property type="project" value="UniProtKB-KW"/>
</dbReference>
<dbReference type="InterPro" id="IPR017900">
    <property type="entry name" value="4Fe4S_Fe_S_CS"/>
</dbReference>
<dbReference type="PROSITE" id="PS00198">
    <property type="entry name" value="4FE4S_FER_1"/>
    <property type="match status" value="1"/>
</dbReference>
<dbReference type="eggNOG" id="ENOG5032BI2">
    <property type="taxonomic scope" value="Bacteria"/>
</dbReference>
<accession>R4KCE3</accession>
<dbReference type="Proteomes" id="UP000013523">
    <property type="component" value="Chromosome"/>
</dbReference>
<evidence type="ECO:0000256" key="2">
    <source>
        <dbReference type="ARBA" id="ARBA00023004"/>
    </source>
</evidence>
<keyword evidence="3" id="KW-0411">Iron-sulfur</keyword>
<dbReference type="STRING" id="86416.Clopa_4667"/>
<name>R4KCE3_CLOPA</name>
<dbReference type="KEGG" id="cpas:Clopa_4667"/>
<evidence type="ECO:0000256" key="3">
    <source>
        <dbReference type="ARBA" id="ARBA00023014"/>
    </source>
</evidence>
<dbReference type="HOGENOM" id="CLU_139698_11_4_9"/>
<evidence type="ECO:0000256" key="1">
    <source>
        <dbReference type="ARBA" id="ARBA00022723"/>
    </source>
</evidence>
<evidence type="ECO:0000313" key="6">
    <source>
        <dbReference type="Proteomes" id="UP000013523"/>
    </source>
</evidence>
<proteinExistence type="predicted"/>
<evidence type="ECO:0000259" key="4">
    <source>
        <dbReference type="PROSITE" id="PS51379"/>
    </source>
</evidence>
<dbReference type="AlphaFoldDB" id="R4KCE3"/>
<feature type="domain" description="4Fe-4S ferredoxin-type" evidence="4">
    <location>
        <begin position="1"/>
        <end position="30"/>
    </location>
</feature>
<gene>
    <name evidence="5" type="ORF">Clopa_4667</name>
</gene>
<dbReference type="Pfam" id="PF12838">
    <property type="entry name" value="Fer4_7"/>
    <property type="match status" value="1"/>
</dbReference>
<dbReference type="GO" id="GO:0051536">
    <property type="term" value="F:iron-sulfur cluster binding"/>
    <property type="evidence" value="ECO:0007669"/>
    <property type="project" value="UniProtKB-KW"/>
</dbReference>
<evidence type="ECO:0000313" key="5">
    <source>
        <dbReference type="EMBL" id="AGK99356.1"/>
    </source>
</evidence>
<keyword evidence="1" id="KW-0479">Metal-binding</keyword>
<dbReference type="PROSITE" id="PS51379">
    <property type="entry name" value="4FE4S_FER_2"/>
    <property type="match status" value="2"/>
</dbReference>